<feature type="compositionally biased region" description="Polar residues" evidence="1">
    <location>
        <begin position="31"/>
        <end position="70"/>
    </location>
</feature>
<keyword evidence="3" id="KW-1185">Reference proteome</keyword>
<evidence type="ECO:0000313" key="2">
    <source>
        <dbReference type="EMBL" id="OMO93364.1"/>
    </source>
</evidence>
<name>A0A1R3JEW5_9ROSI</name>
<feature type="non-terminal residue" evidence="2">
    <location>
        <position position="102"/>
    </location>
</feature>
<protein>
    <submittedName>
        <fullName evidence="2">C6 transcription factor</fullName>
    </submittedName>
</protein>
<dbReference type="AlphaFoldDB" id="A0A1R3JEW5"/>
<sequence length="102" mass="11136">MSDIEVQNLEDIQVDVESEETADGEREDTAGSVQEEVSTQHQSQVASNATAATTARQPQKGTQPESSQSHVAPALPKTRAFTPNIWEHVTRFKGPDGYPMAR</sequence>
<proteinExistence type="predicted"/>
<evidence type="ECO:0000313" key="3">
    <source>
        <dbReference type="Proteomes" id="UP000187203"/>
    </source>
</evidence>
<comment type="caution">
    <text evidence="2">The sequence shown here is derived from an EMBL/GenBank/DDBJ whole genome shotgun (WGS) entry which is preliminary data.</text>
</comment>
<feature type="region of interest" description="Disordered" evidence="1">
    <location>
        <begin position="1"/>
        <end position="82"/>
    </location>
</feature>
<accession>A0A1R3JEW5</accession>
<organism evidence="2 3">
    <name type="scientific">Corchorus olitorius</name>
    <dbReference type="NCBI Taxonomy" id="93759"/>
    <lineage>
        <taxon>Eukaryota</taxon>
        <taxon>Viridiplantae</taxon>
        <taxon>Streptophyta</taxon>
        <taxon>Embryophyta</taxon>
        <taxon>Tracheophyta</taxon>
        <taxon>Spermatophyta</taxon>
        <taxon>Magnoliopsida</taxon>
        <taxon>eudicotyledons</taxon>
        <taxon>Gunneridae</taxon>
        <taxon>Pentapetalae</taxon>
        <taxon>rosids</taxon>
        <taxon>malvids</taxon>
        <taxon>Malvales</taxon>
        <taxon>Malvaceae</taxon>
        <taxon>Grewioideae</taxon>
        <taxon>Apeibeae</taxon>
        <taxon>Corchorus</taxon>
    </lineage>
</organism>
<dbReference type="Proteomes" id="UP000187203">
    <property type="component" value="Unassembled WGS sequence"/>
</dbReference>
<reference evidence="3" key="1">
    <citation type="submission" date="2013-09" db="EMBL/GenBank/DDBJ databases">
        <title>Corchorus olitorius genome sequencing.</title>
        <authorList>
            <person name="Alam M."/>
            <person name="Haque M.S."/>
            <person name="Islam M.S."/>
            <person name="Emdad E.M."/>
            <person name="Islam M.M."/>
            <person name="Ahmed B."/>
            <person name="Halim A."/>
            <person name="Hossen Q.M.M."/>
            <person name="Hossain M.Z."/>
            <person name="Ahmed R."/>
            <person name="Khan M.M."/>
            <person name="Islam R."/>
            <person name="Rashid M.M."/>
            <person name="Khan S.A."/>
            <person name="Rahman M.S."/>
            <person name="Alam M."/>
            <person name="Yahiya A.S."/>
            <person name="Khan M.S."/>
            <person name="Azam M.S."/>
            <person name="Haque T."/>
            <person name="Lashkar M.Z.H."/>
            <person name="Akhand A.I."/>
            <person name="Morshed G."/>
            <person name="Roy S."/>
            <person name="Uddin K.S."/>
            <person name="Rabeya T."/>
            <person name="Hossain A.S."/>
            <person name="Chowdhury A."/>
            <person name="Snigdha A.R."/>
            <person name="Mortoza M.S."/>
            <person name="Matin S.A."/>
            <person name="Hoque S.M.E."/>
            <person name="Islam M.K."/>
            <person name="Roy D.K."/>
            <person name="Haider R."/>
            <person name="Moosa M.M."/>
            <person name="Elias S.M."/>
            <person name="Hasan A.M."/>
            <person name="Jahan S."/>
            <person name="Shafiuddin M."/>
            <person name="Mahmood N."/>
            <person name="Shommy N.S."/>
        </authorList>
    </citation>
    <scope>NUCLEOTIDE SEQUENCE [LARGE SCALE GENOMIC DNA]</scope>
    <source>
        <strain evidence="3">cv. O-4</strain>
    </source>
</reference>
<gene>
    <name evidence="2" type="ORF">COLO4_16945</name>
</gene>
<dbReference type="EMBL" id="AWUE01016270">
    <property type="protein sequence ID" value="OMO93364.1"/>
    <property type="molecule type" value="Genomic_DNA"/>
</dbReference>
<feature type="compositionally biased region" description="Acidic residues" evidence="1">
    <location>
        <begin position="12"/>
        <end position="22"/>
    </location>
</feature>
<evidence type="ECO:0000256" key="1">
    <source>
        <dbReference type="SAM" id="MobiDB-lite"/>
    </source>
</evidence>